<accession>A0A9D9NLW8</accession>
<reference evidence="4" key="1">
    <citation type="submission" date="2020-10" db="EMBL/GenBank/DDBJ databases">
        <authorList>
            <person name="Gilroy R."/>
        </authorList>
    </citation>
    <scope>NUCLEOTIDE SEQUENCE</scope>
    <source>
        <strain evidence="4">2478</strain>
    </source>
</reference>
<evidence type="ECO:0000313" key="4">
    <source>
        <dbReference type="EMBL" id="MBO8477903.1"/>
    </source>
</evidence>
<feature type="domain" description="Protein FecR C-terminal" evidence="3">
    <location>
        <begin position="234"/>
        <end position="302"/>
    </location>
</feature>
<dbReference type="Pfam" id="PF16344">
    <property type="entry name" value="FecR_C"/>
    <property type="match status" value="1"/>
</dbReference>
<evidence type="ECO:0000256" key="1">
    <source>
        <dbReference type="SAM" id="Phobius"/>
    </source>
</evidence>
<evidence type="ECO:0000313" key="5">
    <source>
        <dbReference type="Proteomes" id="UP000823771"/>
    </source>
</evidence>
<name>A0A9D9NLW8_9BACT</name>
<dbReference type="InterPro" id="IPR032508">
    <property type="entry name" value="FecR_C"/>
</dbReference>
<dbReference type="InterPro" id="IPR012373">
    <property type="entry name" value="Ferrdict_sens_TM"/>
</dbReference>
<dbReference type="PANTHER" id="PTHR30273">
    <property type="entry name" value="PERIPLASMIC SIGNAL SENSOR AND SIGMA FACTOR ACTIVATOR FECR-RELATED"/>
    <property type="match status" value="1"/>
</dbReference>
<dbReference type="PANTHER" id="PTHR30273:SF2">
    <property type="entry name" value="PROTEIN FECR"/>
    <property type="match status" value="1"/>
</dbReference>
<evidence type="ECO:0000259" key="3">
    <source>
        <dbReference type="Pfam" id="PF16344"/>
    </source>
</evidence>
<proteinExistence type="predicted"/>
<comment type="caution">
    <text evidence="4">The sequence shown here is derived from an EMBL/GenBank/DDBJ whole genome shotgun (WGS) entry which is preliminary data.</text>
</comment>
<dbReference type="PIRSF" id="PIRSF018266">
    <property type="entry name" value="FecR"/>
    <property type="match status" value="1"/>
</dbReference>
<sequence length="305" mass="34937">MDDTTNKLNDEKTLLTDEELWFSAAAADSFHEYDAEAGYARFSEKVREATSKPHRRIRGLLYWTAAAAVLLLVAGMSYWQGGRQVRKDFSDIVVEAPAGSKTRMTLPDGTRVMLNAGSRLTYSQGFGMTDRTLEFSGEGYFEVEKNEKLPFVISTRELDLTVLGTKFNFRDYPEDGEATVNLLEGKVALDNNLKYMETRYLLPSDRMVLDKKTGEMQIIRAQVEKSVKWTDNILTFDEMLLPDIVKELRRSYNVNIVIENPELTSARFYGEFDQRTQNIYDVLDIFSATGRLSYEEDADRTIRLE</sequence>
<dbReference type="Proteomes" id="UP000823771">
    <property type="component" value="Unassembled WGS sequence"/>
</dbReference>
<gene>
    <name evidence="4" type="ORF">IAB80_03275</name>
</gene>
<keyword evidence="1" id="KW-1133">Transmembrane helix</keyword>
<organism evidence="4 5">
    <name type="scientific">Candidatus Cryptobacteroides excrementipullorum</name>
    <dbReference type="NCBI Taxonomy" id="2840761"/>
    <lineage>
        <taxon>Bacteria</taxon>
        <taxon>Pseudomonadati</taxon>
        <taxon>Bacteroidota</taxon>
        <taxon>Bacteroidia</taxon>
        <taxon>Bacteroidales</taxon>
        <taxon>Candidatus Cryptobacteroides</taxon>
    </lineage>
</organism>
<feature type="transmembrane region" description="Helical" evidence="1">
    <location>
        <begin position="60"/>
        <end position="79"/>
    </location>
</feature>
<dbReference type="AlphaFoldDB" id="A0A9D9NLW8"/>
<dbReference type="GO" id="GO:0016989">
    <property type="term" value="F:sigma factor antagonist activity"/>
    <property type="evidence" value="ECO:0007669"/>
    <property type="project" value="TreeGrafter"/>
</dbReference>
<evidence type="ECO:0000259" key="2">
    <source>
        <dbReference type="Pfam" id="PF04773"/>
    </source>
</evidence>
<keyword evidence="1" id="KW-0812">Transmembrane</keyword>
<dbReference type="Gene3D" id="2.60.120.1440">
    <property type="match status" value="1"/>
</dbReference>
<reference evidence="4" key="2">
    <citation type="journal article" date="2021" name="PeerJ">
        <title>Extensive microbial diversity within the chicken gut microbiome revealed by metagenomics and culture.</title>
        <authorList>
            <person name="Gilroy R."/>
            <person name="Ravi A."/>
            <person name="Getino M."/>
            <person name="Pursley I."/>
            <person name="Horton D.L."/>
            <person name="Alikhan N.F."/>
            <person name="Baker D."/>
            <person name="Gharbi K."/>
            <person name="Hall N."/>
            <person name="Watson M."/>
            <person name="Adriaenssens E.M."/>
            <person name="Foster-Nyarko E."/>
            <person name="Jarju S."/>
            <person name="Secka A."/>
            <person name="Antonio M."/>
            <person name="Oren A."/>
            <person name="Chaudhuri R.R."/>
            <person name="La Ragione R."/>
            <person name="Hildebrand F."/>
            <person name="Pallen M.J."/>
        </authorList>
    </citation>
    <scope>NUCLEOTIDE SEQUENCE</scope>
    <source>
        <strain evidence="4">2478</strain>
    </source>
</reference>
<dbReference type="InterPro" id="IPR006860">
    <property type="entry name" value="FecR"/>
</dbReference>
<feature type="domain" description="FecR protein" evidence="2">
    <location>
        <begin position="94"/>
        <end position="187"/>
    </location>
</feature>
<keyword evidence="1" id="KW-0472">Membrane</keyword>
<dbReference type="Pfam" id="PF04773">
    <property type="entry name" value="FecR"/>
    <property type="match status" value="1"/>
</dbReference>
<protein>
    <submittedName>
        <fullName evidence="4">FecR domain-containing protein</fullName>
    </submittedName>
</protein>
<dbReference type="EMBL" id="JADILZ010000028">
    <property type="protein sequence ID" value="MBO8477903.1"/>
    <property type="molecule type" value="Genomic_DNA"/>
</dbReference>
<dbReference type="Gene3D" id="3.55.50.30">
    <property type="match status" value="1"/>
</dbReference>
<dbReference type="FunFam" id="2.60.120.1440:FF:000001">
    <property type="entry name" value="Putative anti-sigma factor"/>
    <property type="match status" value="1"/>
</dbReference>